<dbReference type="PANTHER" id="PTHR48016:SF29">
    <property type="entry name" value="MITOGEN-ACTIVATED PROTEIN KINASE KINASE KINASE 1-RELATED"/>
    <property type="match status" value="1"/>
</dbReference>
<dbReference type="Pfam" id="PF00069">
    <property type="entry name" value="Pkinase"/>
    <property type="match status" value="1"/>
</dbReference>
<accession>A0A059B9Z2</accession>
<dbReference type="Gene3D" id="1.10.510.10">
    <property type="entry name" value="Transferase(Phosphotransferase) domain 1"/>
    <property type="match status" value="1"/>
</dbReference>
<dbReference type="EMBL" id="KK198759">
    <property type="protein sequence ID" value="KCW63037.1"/>
    <property type="molecule type" value="Genomic_DNA"/>
</dbReference>
<dbReference type="PANTHER" id="PTHR48016">
    <property type="entry name" value="MAP KINASE KINASE KINASE SSK2-RELATED-RELATED"/>
    <property type="match status" value="1"/>
</dbReference>
<evidence type="ECO:0000256" key="6">
    <source>
        <dbReference type="ARBA" id="ARBA00022777"/>
    </source>
</evidence>
<proteinExistence type="inferred from homology"/>
<dbReference type="eggNOG" id="KOG0198">
    <property type="taxonomic scope" value="Eukaryota"/>
</dbReference>
<dbReference type="EC" id="2.7.11.25" evidence="2"/>
<evidence type="ECO:0000256" key="3">
    <source>
        <dbReference type="ARBA" id="ARBA00022527"/>
    </source>
</evidence>
<dbReference type="GO" id="GO:0000165">
    <property type="term" value="P:MAPK cascade"/>
    <property type="evidence" value="ECO:0000318"/>
    <property type="project" value="GO_Central"/>
</dbReference>
<feature type="compositionally biased region" description="Pro residues" evidence="12">
    <location>
        <begin position="12"/>
        <end position="23"/>
    </location>
</feature>
<dbReference type="InterPro" id="IPR050538">
    <property type="entry name" value="MAP_kinase_kinase_kinase"/>
</dbReference>
<comment type="catalytic activity">
    <reaction evidence="9">
        <text>L-seryl-[protein] + ATP = O-phospho-L-seryl-[protein] + ADP + H(+)</text>
        <dbReference type="Rhea" id="RHEA:17989"/>
        <dbReference type="Rhea" id="RHEA-COMP:9863"/>
        <dbReference type="Rhea" id="RHEA-COMP:11604"/>
        <dbReference type="ChEBI" id="CHEBI:15378"/>
        <dbReference type="ChEBI" id="CHEBI:29999"/>
        <dbReference type="ChEBI" id="CHEBI:30616"/>
        <dbReference type="ChEBI" id="CHEBI:83421"/>
        <dbReference type="ChEBI" id="CHEBI:456216"/>
        <dbReference type="EC" id="2.7.11.25"/>
    </reaction>
</comment>
<dbReference type="PRINTS" id="PR00109">
    <property type="entry name" value="TYRKINASE"/>
</dbReference>
<name>A0A059B9Z2_EUCGR</name>
<keyword evidence="4" id="KW-0808">Transferase</keyword>
<dbReference type="InterPro" id="IPR008271">
    <property type="entry name" value="Ser/Thr_kinase_AS"/>
</dbReference>
<feature type="domain" description="Protein kinase" evidence="13">
    <location>
        <begin position="108"/>
        <end position="361"/>
    </location>
</feature>
<evidence type="ECO:0000256" key="7">
    <source>
        <dbReference type="ARBA" id="ARBA00022840"/>
    </source>
</evidence>
<dbReference type="SUPFAM" id="SSF56112">
    <property type="entry name" value="Protein kinase-like (PK-like)"/>
    <property type="match status" value="1"/>
</dbReference>
<evidence type="ECO:0000256" key="9">
    <source>
        <dbReference type="ARBA" id="ARBA00048329"/>
    </source>
</evidence>
<dbReference type="PROSITE" id="PS00108">
    <property type="entry name" value="PROTEIN_KINASE_ST"/>
    <property type="match status" value="1"/>
</dbReference>
<sequence>MEIAGEGIGGLRPPPVLTPPPVKLRPVVVDNVSSTWDLLKSFGPQEGPGGDEDSPVRPLNKEVWSDGDDEKVSERSTSQSREDWHSCLSTSVKDEYDDEDDVRWITQWEKGQFLGSGSFGSVYEAISDEGFFFAVKEVSLLDQGSQGKQSLLQLELEISLLSQFKHENIVRYLGTDKDDEKLYIFLELMTKGSLASLYQVYHLKDSQVSSYTRQILNGLKYLHDRHVLHRDIKCANILVDASGSLKLADFGLAKAIKINDAKSLKGSAFWMAPEVVNLKYTSYGLAADIWSIGCTVLEMLTGQPPYSPLEAIQALFRIGRGKPPPVPDSLSRDARDLILRCLQVNPNNRPSAAQLLDHPFVRKPPTPT</sequence>
<dbReference type="FunFam" id="1.10.510.10:FF:000359">
    <property type="entry name" value="Mitogen-activated protein kinase 1, putative, expressed"/>
    <property type="match status" value="1"/>
</dbReference>
<dbReference type="GO" id="GO:0004709">
    <property type="term" value="F:MAP kinase kinase kinase activity"/>
    <property type="evidence" value="ECO:0000318"/>
    <property type="project" value="GO_Central"/>
</dbReference>
<dbReference type="AlphaFoldDB" id="A0A059B9Z2"/>
<evidence type="ECO:0000256" key="1">
    <source>
        <dbReference type="ARBA" id="ARBA00006529"/>
    </source>
</evidence>
<feature type="compositionally biased region" description="Basic and acidic residues" evidence="12">
    <location>
        <begin position="59"/>
        <end position="80"/>
    </location>
</feature>
<evidence type="ECO:0000256" key="4">
    <source>
        <dbReference type="ARBA" id="ARBA00022679"/>
    </source>
</evidence>
<evidence type="ECO:0000256" key="2">
    <source>
        <dbReference type="ARBA" id="ARBA00012406"/>
    </source>
</evidence>
<feature type="region of interest" description="Disordered" evidence="12">
    <location>
        <begin position="39"/>
        <end position="80"/>
    </location>
</feature>
<dbReference type="STRING" id="71139.A0A059B9Z2"/>
<feature type="compositionally biased region" description="Gly residues" evidence="12">
    <location>
        <begin position="1"/>
        <end position="10"/>
    </location>
</feature>
<keyword evidence="6" id="KW-0418">Kinase</keyword>
<evidence type="ECO:0000256" key="8">
    <source>
        <dbReference type="ARBA" id="ARBA00047559"/>
    </source>
</evidence>
<organism evidence="14">
    <name type="scientific">Eucalyptus grandis</name>
    <name type="common">Flooded gum</name>
    <dbReference type="NCBI Taxonomy" id="71139"/>
    <lineage>
        <taxon>Eukaryota</taxon>
        <taxon>Viridiplantae</taxon>
        <taxon>Streptophyta</taxon>
        <taxon>Embryophyta</taxon>
        <taxon>Tracheophyta</taxon>
        <taxon>Spermatophyta</taxon>
        <taxon>Magnoliopsida</taxon>
        <taxon>eudicotyledons</taxon>
        <taxon>Gunneridae</taxon>
        <taxon>Pentapetalae</taxon>
        <taxon>rosids</taxon>
        <taxon>malvids</taxon>
        <taxon>Myrtales</taxon>
        <taxon>Myrtaceae</taxon>
        <taxon>Myrtoideae</taxon>
        <taxon>Eucalypteae</taxon>
        <taxon>Eucalyptus</taxon>
    </lineage>
</organism>
<dbReference type="InterPro" id="IPR000719">
    <property type="entry name" value="Prot_kinase_dom"/>
</dbReference>
<dbReference type="OMA" id="TRIEMSQ"/>
<keyword evidence="5 10" id="KW-0547">Nucleotide-binding</keyword>
<evidence type="ECO:0000256" key="12">
    <source>
        <dbReference type="SAM" id="MobiDB-lite"/>
    </source>
</evidence>
<evidence type="ECO:0000256" key="11">
    <source>
        <dbReference type="RuleBase" id="RU000304"/>
    </source>
</evidence>
<dbReference type="GO" id="GO:0005737">
    <property type="term" value="C:cytoplasm"/>
    <property type="evidence" value="ECO:0000318"/>
    <property type="project" value="GO_Central"/>
</dbReference>
<dbReference type="InterPro" id="IPR011009">
    <property type="entry name" value="Kinase-like_dom_sf"/>
</dbReference>
<gene>
    <name evidence="14" type="ORF">EUGRSUZ_G00627</name>
</gene>
<evidence type="ECO:0000256" key="10">
    <source>
        <dbReference type="PROSITE-ProRule" id="PRU10141"/>
    </source>
</evidence>
<dbReference type="PROSITE" id="PS00107">
    <property type="entry name" value="PROTEIN_KINASE_ATP"/>
    <property type="match status" value="1"/>
</dbReference>
<comment type="catalytic activity">
    <reaction evidence="8">
        <text>L-threonyl-[protein] + ATP = O-phospho-L-threonyl-[protein] + ADP + H(+)</text>
        <dbReference type="Rhea" id="RHEA:46608"/>
        <dbReference type="Rhea" id="RHEA-COMP:11060"/>
        <dbReference type="Rhea" id="RHEA-COMP:11605"/>
        <dbReference type="ChEBI" id="CHEBI:15378"/>
        <dbReference type="ChEBI" id="CHEBI:30013"/>
        <dbReference type="ChEBI" id="CHEBI:30616"/>
        <dbReference type="ChEBI" id="CHEBI:61977"/>
        <dbReference type="ChEBI" id="CHEBI:456216"/>
        <dbReference type="EC" id="2.7.11.25"/>
    </reaction>
</comment>
<dbReference type="InterPro" id="IPR017441">
    <property type="entry name" value="Protein_kinase_ATP_BS"/>
</dbReference>
<evidence type="ECO:0000259" key="13">
    <source>
        <dbReference type="PROSITE" id="PS50011"/>
    </source>
</evidence>
<dbReference type="GO" id="GO:1902065">
    <property type="term" value="P:response to L-glutamate"/>
    <property type="evidence" value="ECO:0007669"/>
    <property type="project" value="UniProtKB-ARBA"/>
</dbReference>
<evidence type="ECO:0000256" key="5">
    <source>
        <dbReference type="ARBA" id="ARBA00022741"/>
    </source>
</evidence>
<protein>
    <recommendedName>
        <fullName evidence="2">mitogen-activated protein kinase kinase kinase</fullName>
        <ecNumber evidence="2">2.7.11.25</ecNumber>
    </recommendedName>
</protein>
<keyword evidence="3 11" id="KW-0723">Serine/threonine-protein kinase</keyword>
<keyword evidence="7 10" id="KW-0067">ATP-binding</keyword>
<dbReference type="PROSITE" id="PS50011">
    <property type="entry name" value="PROTEIN_KINASE_DOM"/>
    <property type="match status" value="1"/>
</dbReference>
<dbReference type="InterPro" id="IPR001245">
    <property type="entry name" value="Ser-Thr/Tyr_kinase_cat_dom"/>
</dbReference>
<dbReference type="InParanoid" id="A0A059B9Z2"/>
<feature type="region of interest" description="Disordered" evidence="12">
    <location>
        <begin position="1"/>
        <end position="23"/>
    </location>
</feature>
<evidence type="ECO:0000313" key="14">
    <source>
        <dbReference type="EMBL" id="KCW63037.1"/>
    </source>
</evidence>
<reference evidence="14" key="1">
    <citation type="submission" date="2013-07" db="EMBL/GenBank/DDBJ databases">
        <title>The genome of Eucalyptus grandis.</title>
        <authorList>
            <person name="Schmutz J."/>
            <person name="Hayes R."/>
            <person name="Myburg A."/>
            <person name="Tuskan G."/>
            <person name="Grattapaglia D."/>
            <person name="Rokhsar D.S."/>
        </authorList>
    </citation>
    <scope>NUCLEOTIDE SEQUENCE</scope>
    <source>
        <tissue evidence="14">Leaf extractions</tissue>
    </source>
</reference>
<dbReference type="SMART" id="SM00220">
    <property type="entry name" value="S_TKc"/>
    <property type="match status" value="1"/>
</dbReference>
<feature type="binding site" evidence="10">
    <location>
        <position position="136"/>
    </location>
    <ligand>
        <name>ATP</name>
        <dbReference type="ChEBI" id="CHEBI:30616"/>
    </ligand>
</feature>
<dbReference type="GO" id="GO:0005524">
    <property type="term" value="F:ATP binding"/>
    <property type="evidence" value="ECO:0007669"/>
    <property type="project" value="UniProtKB-UniRule"/>
</dbReference>
<dbReference type="Gramene" id="KCW63037">
    <property type="protein sequence ID" value="KCW63037"/>
    <property type="gene ID" value="EUGRSUZ_G00627"/>
</dbReference>
<comment type="similarity">
    <text evidence="1">Belongs to the protein kinase superfamily. STE Ser/Thr protein kinase family. MAP kinase kinase kinase subfamily.</text>
</comment>